<protein>
    <submittedName>
        <fullName evidence="2">DUF2281 domain-containing protein</fullName>
    </submittedName>
</protein>
<proteinExistence type="predicted"/>
<evidence type="ECO:0000259" key="1">
    <source>
        <dbReference type="Pfam" id="PF10047"/>
    </source>
</evidence>
<feature type="domain" description="DUF2281" evidence="1">
    <location>
        <begin position="9"/>
        <end position="43"/>
    </location>
</feature>
<accession>A0ABV4XST0</accession>
<name>A0ABV4XST0_9CYAN</name>
<organism evidence="2 3">
    <name type="scientific">Floridaenema flaviceps BLCC-F50</name>
    <dbReference type="NCBI Taxonomy" id="3153642"/>
    <lineage>
        <taxon>Bacteria</taxon>
        <taxon>Bacillati</taxon>
        <taxon>Cyanobacteriota</taxon>
        <taxon>Cyanophyceae</taxon>
        <taxon>Oscillatoriophycideae</taxon>
        <taxon>Aerosakkonematales</taxon>
        <taxon>Aerosakkonemataceae</taxon>
        <taxon>Floridanema</taxon>
        <taxon>Floridanema flaviceps</taxon>
    </lineage>
</organism>
<dbReference type="RefSeq" id="WP_413264393.1">
    <property type="nucleotide sequence ID" value="NZ_JBHFNR010000127.1"/>
</dbReference>
<sequence length="100" mass="11534">MTESNLKQKIAENLERLPKGELQEVLDFVDFLLWRNSKGKETSSPDKNSPSEFSPIDDSIVHYVEGVLVVKAASREAGEEVKWESLIPEMREERIRKFMP</sequence>
<dbReference type="EMBL" id="JBHFNR010000127">
    <property type="protein sequence ID" value="MFB2894749.1"/>
    <property type="molecule type" value="Genomic_DNA"/>
</dbReference>
<dbReference type="Proteomes" id="UP001576784">
    <property type="component" value="Unassembled WGS sequence"/>
</dbReference>
<dbReference type="Pfam" id="PF10047">
    <property type="entry name" value="DUF2281"/>
    <property type="match status" value="1"/>
</dbReference>
<comment type="caution">
    <text evidence="2">The sequence shown here is derived from an EMBL/GenBank/DDBJ whole genome shotgun (WGS) entry which is preliminary data.</text>
</comment>
<keyword evidence="3" id="KW-1185">Reference proteome</keyword>
<evidence type="ECO:0000313" key="2">
    <source>
        <dbReference type="EMBL" id="MFB2894749.1"/>
    </source>
</evidence>
<evidence type="ECO:0000313" key="3">
    <source>
        <dbReference type="Proteomes" id="UP001576784"/>
    </source>
</evidence>
<reference evidence="2 3" key="1">
    <citation type="submission" date="2024-09" db="EMBL/GenBank/DDBJ databases">
        <title>Floridaenema gen nov. (Aerosakkonemataceae, Aerosakkonematales ord. nov., Cyanobacteria) from benthic tropical and subtropical fresh waters, with the description of four new species.</title>
        <authorList>
            <person name="Moretto J.A."/>
            <person name="Berthold D.E."/>
            <person name="Lefler F.W."/>
            <person name="Huang I.-S."/>
            <person name="Laughinghouse H. IV."/>
        </authorList>
    </citation>
    <scope>NUCLEOTIDE SEQUENCE [LARGE SCALE GENOMIC DNA]</scope>
    <source>
        <strain evidence="2 3">BLCC-F50</strain>
    </source>
</reference>
<gene>
    <name evidence="2" type="ORF">ACE1CI_17710</name>
</gene>
<dbReference type="InterPro" id="IPR018739">
    <property type="entry name" value="DUF2281"/>
</dbReference>